<evidence type="ECO:0000256" key="1">
    <source>
        <dbReference type="SAM" id="MobiDB-lite"/>
    </source>
</evidence>
<feature type="region of interest" description="Disordered" evidence="1">
    <location>
        <begin position="349"/>
        <end position="374"/>
    </location>
</feature>
<dbReference type="AlphaFoldDB" id="A0A7S1BTI8"/>
<name>A0A7S1BTI8_9STRA</name>
<reference evidence="2" key="1">
    <citation type="submission" date="2021-01" db="EMBL/GenBank/DDBJ databases">
        <authorList>
            <person name="Corre E."/>
            <person name="Pelletier E."/>
            <person name="Niang G."/>
            <person name="Scheremetjew M."/>
            <person name="Finn R."/>
            <person name="Kale V."/>
            <person name="Holt S."/>
            <person name="Cochrane G."/>
            <person name="Meng A."/>
            <person name="Brown T."/>
            <person name="Cohen L."/>
        </authorList>
    </citation>
    <scope>NUCLEOTIDE SEQUENCE</scope>
    <source>
        <strain evidence="2">308</strain>
    </source>
</reference>
<dbReference type="EMBL" id="HBFR01033900">
    <property type="protein sequence ID" value="CAD8897548.1"/>
    <property type="molecule type" value="Transcribed_RNA"/>
</dbReference>
<gene>
    <name evidence="2" type="ORF">CHYS00102_LOCUS24762</name>
</gene>
<evidence type="ECO:0000313" key="2">
    <source>
        <dbReference type="EMBL" id="CAD8897548.1"/>
    </source>
</evidence>
<sequence length="483" mass="52489">MAYSYPSPSLSPHFGHWSITPDTAASTVPSPVLSESSKPSQSGISVLQEGECTTMRSSIIMVPKANPVEMDDDYSAPCSYSCLAKNLEDTVVGSYIRDPAAASSFRNTFSRMECRKDQGMLAMSLPNHAQGEMFEGMLASSFAPKAPSLRGRVGGVKCSMQEKSLSTSFRHALSNEINFESLYAQRQQKDEEGHEMAGSSSQPSPIHLPQSVHGDDAPFAPSSLSSSLRNYNCPSLMTTYSSRNTKCSNIHEAQSKTVGATASHKGGGIGGVLKNDPLTAISEMNSRNDAYACESSVSELDEGNASVDSLSKSLTALEMMERSKQVVGSTESQNTVTSKYDEFGLKARSESYPDRPRPRSAASVLSLYDPSSPSSILNDKEQNAIIGSLTRTAEWTIAAHSTSPHNPFSPKKTSRLPNHELGNRQEERHTHMYIDSDYSLDPSNDFLEQNSTPEPAITHCYFVEDASSESPCPDTLETFDMDF</sequence>
<proteinExistence type="predicted"/>
<accession>A0A7S1BTI8</accession>
<feature type="region of interest" description="Disordered" evidence="1">
    <location>
        <begin position="186"/>
        <end position="224"/>
    </location>
</feature>
<organism evidence="2">
    <name type="scientific">Corethron hystrix</name>
    <dbReference type="NCBI Taxonomy" id="216773"/>
    <lineage>
        <taxon>Eukaryota</taxon>
        <taxon>Sar</taxon>
        <taxon>Stramenopiles</taxon>
        <taxon>Ochrophyta</taxon>
        <taxon>Bacillariophyta</taxon>
        <taxon>Coscinodiscophyceae</taxon>
        <taxon>Corethrophycidae</taxon>
        <taxon>Corethrales</taxon>
        <taxon>Corethraceae</taxon>
        <taxon>Corethron</taxon>
    </lineage>
</organism>
<feature type="region of interest" description="Disordered" evidence="1">
    <location>
        <begin position="25"/>
        <end position="45"/>
    </location>
</feature>
<protein>
    <submittedName>
        <fullName evidence="2">Uncharacterized protein</fullName>
    </submittedName>
</protein>